<proteinExistence type="inferred from homology"/>
<dbReference type="RefSeq" id="WP_074585174.1">
    <property type="nucleotide sequence ID" value="NZ_CP183397.1"/>
</dbReference>
<dbReference type="Gene3D" id="3.10.20.280">
    <property type="entry name" value="RnfH-like"/>
    <property type="match status" value="1"/>
</dbReference>
<dbReference type="EMBL" id="FMWB01000023">
    <property type="protein sequence ID" value="SCZ48323.1"/>
    <property type="molecule type" value="Genomic_DNA"/>
</dbReference>
<comment type="caution">
    <text evidence="3">The sequence shown here is derived from an EMBL/GenBank/DDBJ whole genome shotgun (WGS) entry which is preliminary data.</text>
</comment>
<accession>A0A1G5PFL6</accession>
<comment type="similarity">
    <text evidence="1 2">Belongs to the UPF0125 (RnfH) family.</text>
</comment>
<dbReference type="eggNOG" id="COG2914">
    <property type="taxonomic scope" value="Bacteria"/>
</dbReference>
<dbReference type="STRING" id="237610.BJP27_16495"/>
<evidence type="ECO:0000313" key="3">
    <source>
        <dbReference type="EMBL" id="SCZ48323.1"/>
    </source>
</evidence>
<protein>
    <recommendedName>
        <fullName evidence="2">UPF0125 protein SAMN05216279_1238</fullName>
    </recommendedName>
</protein>
<dbReference type="SUPFAM" id="SSF54285">
    <property type="entry name" value="MoaD/ThiS"/>
    <property type="match status" value="1"/>
</dbReference>
<evidence type="ECO:0000256" key="1">
    <source>
        <dbReference type="ARBA" id="ARBA00010645"/>
    </source>
</evidence>
<dbReference type="NCBIfam" id="NF002490">
    <property type="entry name" value="PRK01777.1"/>
    <property type="match status" value="1"/>
</dbReference>
<dbReference type="InterPro" id="IPR005346">
    <property type="entry name" value="RnfH"/>
</dbReference>
<gene>
    <name evidence="3" type="ORF">SAMN05216279_1238</name>
</gene>
<dbReference type="Pfam" id="PF03658">
    <property type="entry name" value="Ub-RnfH"/>
    <property type="match status" value="1"/>
</dbReference>
<evidence type="ECO:0000256" key="2">
    <source>
        <dbReference type="HAMAP-Rule" id="MF_00460"/>
    </source>
</evidence>
<evidence type="ECO:0000313" key="4">
    <source>
        <dbReference type="Proteomes" id="UP000183046"/>
    </source>
</evidence>
<dbReference type="Proteomes" id="UP000183046">
    <property type="component" value="Unassembled WGS sequence"/>
</dbReference>
<dbReference type="OrthoDB" id="9796575at2"/>
<organism evidence="3 4">
    <name type="scientific">Pseudomonas oryzihabitans</name>
    <dbReference type="NCBI Taxonomy" id="47885"/>
    <lineage>
        <taxon>Bacteria</taxon>
        <taxon>Pseudomonadati</taxon>
        <taxon>Pseudomonadota</taxon>
        <taxon>Gammaproteobacteria</taxon>
        <taxon>Pseudomonadales</taxon>
        <taxon>Pseudomonadaceae</taxon>
        <taxon>Pseudomonas</taxon>
    </lineage>
</organism>
<dbReference type="HAMAP" id="MF_00460">
    <property type="entry name" value="UPF0125_RnfH"/>
    <property type="match status" value="1"/>
</dbReference>
<dbReference type="AlphaFoldDB" id="A0A1G5PFL6"/>
<dbReference type="PANTHER" id="PTHR37483:SF1">
    <property type="entry name" value="UPF0125 PROTEIN RATB"/>
    <property type="match status" value="1"/>
</dbReference>
<sequence length="101" mass="11393">MAECLAIEVALALPERQWLLSLQLEEGATVEQAVRASGLLEQLPPEQREAFRVGIFGKLVARPNERRLMAGDRVEIYRPLLADPKESRKRRAEKAKSRTGL</sequence>
<name>A0A1G5PFL6_9PSED</name>
<dbReference type="PANTHER" id="PTHR37483">
    <property type="entry name" value="UPF0125 PROTEIN RATB"/>
    <property type="match status" value="1"/>
</dbReference>
<dbReference type="InterPro" id="IPR037021">
    <property type="entry name" value="RnfH_sf"/>
</dbReference>
<reference evidence="4" key="1">
    <citation type="submission" date="2016-10" db="EMBL/GenBank/DDBJ databases">
        <authorList>
            <person name="de Groot N.N."/>
        </authorList>
    </citation>
    <scope>NUCLEOTIDE SEQUENCE [LARGE SCALE GENOMIC DNA]</scope>
    <source>
        <strain evidence="4">DSM 15758</strain>
    </source>
</reference>
<dbReference type="InterPro" id="IPR016155">
    <property type="entry name" value="Mopterin_synth/thiamin_S_b"/>
</dbReference>